<dbReference type="PANTHER" id="PTHR28641">
    <property type="match status" value="1"/>
</dbReference>
<gene>
    <name evidence="3" type="ORF">GCM10011332_28050</name>
</gene>
<evidence type="ECO:0000259" key="2">
    <source>
        <dbReference type="Pfam" id="PF17408"/>
    </source>
</evidence>
<dbReference type="Gene3D" id="3.40.630.150">
    <property type="entry name" value="Malonyl-CoA decarboxylase, catalytic domain"/>
    <property type="match status" value="1"/>
</dbReference>
<dbReference type="GO" id="GO:0006633">
    <property type="term" value="P:fatty acid biosynthetic process"/>
    <property type="evidence" value="ECO:0007669"/>
    <property type="project" value="InterPro"/>
</dbReference>
<dbReference type="InterPro" id="IPR038917">
    <property type="entry name" value="Malonyl_CoA_deC"/>
</dbReference>
<dbReference type="PANTHER" id="PTHR28641:SF1">
    <property type="entry name" value="MALONYL-COA DECARBOXYLASE, MITOCHONDRIAL"/>
    <property type="match status" value="1"/>
</dbReference>
<dbReference type="Gene3D" id="1.20.140.90">
    <property type="entry name" value="Malonyl-CoA decarboxylase, oligemerization domain"/>
    <property type="match status" value="1"/>
</dbReference>
<dbReference type="EMBL" id="BMHV01000025">
    <property type="protein sequence ID" value="GGF72484.1"/>
    <property type="molecule type" value="Genomic_DNA"/>
</dbReference>
<accession>A0A917FFC1</accession>
<name>A0A917FFC1_9PROT</name>
<reference evidence="3" key="2">
    <citation type="submission" date="2020-09" db="EMBL/GenBank/DDBJ databases">
        <authorList>
            <person name="Sun Q."/>
            <person name="Zhou Y."/>
        </authorList>
    </citation>
    <scope>NUCLEOTIDE SEQUENCE</scope>
    <source>
        <strain evidence="3">CGMCC 1.15254</strain>
    </source>
</reference>
<comment type="caution">
    <text evidence="3">The sequence shown here is derived from an EMBL/GenBank/DDBJ whole genome shotgun (WGS) entry which is preliminary data.</text>
</comment>
<dbReference type="AlphaFoldDB" id="A0A917FFC1"/>
<dbReference type="InterPro" id="IPR042303">
    <property type="entry name" value="Malonyl_CoA_deC_C_sf"/>
</dbReference>
<organism evidence="3 4">
    <name type="scientific">Terasakiella brassicae</name>
    <dbReference type="NCBI Taxonomy" id="1634917"/>
    <lineage>
        <taxon>Bacteria</taxon>
        <taxon>Pseudomonadati</taxon>
        <taxon>Pseudomonadota</taxon>
        <taxon>Alphaproteobacteria</taxon>
        <taxon>Rhodospirillales</taxon>
        <taxon>Terasakiellaceae</taxon>
        <taxon>Terasakiella</taxon>
    </lineage>
</organism>
<dbReference type="InterPro" id="IPR038351">
    <property type="entry name" value="MCD_N_sf"/>
</dbReference>
<proteinExistence type="predicted"/>
<evidence type="ECO:0000313" key="3">
    <source>
        <dbReference type="EMBL" id="GGF72484.1"/>
    </source>
</evidence>
<protein>
    <submittedName>
        <fullName evidence="3">Malonyl-CoA decarboxylase</fullName>
    </submittedName>
</protein>
<dbReference type="InterPro" id="IPR035372">
    <property type="entry name" value="MCD_N"/>
</dbReference>
<evidence type="ECO:0000259" key="1">
    <source>
        <dbReference type="Pfam" id="PF05292"/>
    </source>
</evidence>
<dbReference type="InterPro" id="IPR007956">
    <property type="entry name" value="Malonyl_CoA_deC_C"/>
</dbReference>
<dbReference type="Pfam" id="PF17408">
    <property type="entry name" value="MCD_N"/>
    <property type="match status" value="1"/>
</dbReference>
<dbReference type="RefSeq" id="WP_188666386.1">
    <property type="nucleotide sequence ID" value="NZ_BMHV01000025.1"/>
</dbReference>
<feature type="domain" description="Malonyl-CoA decarboxylase N-terminal" evidence="2">
    <location>
        <begin position="89"/>
        <end position="176"/>
    </location>
</feature>
<dbReference type="GO" id="GO:0050080">
    <property type="term" value="F:malonyl-CoA decarboxylase activity"/>
    <property type="evidence" value="ECO:0007669"/>
    <property type="project" value="InterPro"/>
</dbReference>
<dbReference type="Proteomes" id="UP000632498">
    <property type="component" value="Unassembled WGS sequence"/>
</dbReference>
<feature type="domain" description="Malonyl-CoA decarboxylase C-terminal" evidence="1">
    <location>
        <begin position="179"/>
        <end position="438"/>
    </location>
</feature>
<sequence>MADLLEKIKSWSFNWRTIAQAGGSEDALNLSPDLPVHQCQQVRKQLNACLQSQGGEVSARQRAATLGQAYLELNTEGRKRFLKILAEDFGTDRQAVDQSISNFQNATDEEAKRGFEIELRRNLEPARMTLLRQFNALPQGVKFLVDLRAELMQMAREESSLKIVERDLKDVLISWFDVGFLELRRLTWDSPASVLEKIAEYEAVHSIQSWSDLKNRLARDRRLFAFFHPRMPDEPLIFVEVALVNGMADNVQDLLDENAPLLDPDAADTAIFYSISNAQAGLAGISFGNFLIKKVVASLKKDLPNLKTFATLSPIPGFRKWLDETLAEGDSALLQTSEREALKLASGQKGAKGGLKALLDDGRWVNKPEACEALKAPLMRLAARYLTEAKRKGARPLDPVAHFHLSNGARMERLNWLGDVSQKGMKQSAGMMINYLYKLSDIEKNHEAYRGDGQIIVSSQIKSLKKG</sequence>
<dbReference type="Pfam" id="PF05292">
    <property type="entry name" value="MCD"/>
    <property type="match status" value="1"/>
</dbReference>
<reference evidence="3" key="1">
    <citation type="journal article" date="2014" name="Int. J. Syst. Evol. Microbiol.">
        <title>Complete genome sequence of Corynebacterium casei LMG S-19264T (=DSM 44701T), isolated from a smear-ripened cheese.</title>
        <authorList>
            <consortium name="US DOE Joint Genome Institute (JGI-PGF)"/>
            <person name="Walter F."/>
            <person name="Albersmeier A."/>
            <person name="Kalinowski J."/>
            <person name="Ruckert C."/>
        </authorList>
    </citation>
    <scope>NUCLEOTIDE SEQUENCE</scope>
    <source>
        <strain evidence="3">CGMCC 1.15254</strain>
    </source>
</reference>
<evidence type="ECO:0000313" key="4">
    <source>
        <dbReference type="Proteomes" id="UP000632498"/>
    </source>
</evidence>
<keyword evidence="4" id="KW-1185">Reference proteome</keyword>